<dbReference type="GO" id="GO:0016491">
    <property type="term" value="F:oxidoreductase activity"/>
    <property type="evidence" value="ECO:0007669"/>
    <property type="project" value="UniProtKB-KW"/>
</dbReference>
<sequence>MAPTMFRMLGVLATVFLDLSQVMRSKVVSASSVSGSAIKREAPLFEWEAVHLGRSRLDALEATDKAKRASGSGDCKVYPGDVDYPSQGAWAQLDSITGGALIKTVPLAAACDPEWPQYDPVECQRIGDAWMNPNLHVSHPTSPIWPLYQGLTCLPTGRGIGNDNCTLGGYASYSVNVSSVEHIQLAMKFARDTNVRLVIKNTGHDFAAKSMGAGALSIWTHNLDDIVFIKDYEYGDYQGPAFKLGAGVMVYQIYEAAEKEGVSVVGGLCWTVGVAGGYTAGGGHSMLTSMYGMGADQVLSMEVVLPNGTFTTASQTQNPELFWALRGGGGGTFGVVTSIIVVAHPKLTTTTMTLVLSTGPDLPRDSFWAGIKAFMSHYVTLADAGTMSYFFMTKDPTTAVTSFILQPLWGANHTRAQLEALVEPWLADLADLNITATPNITEFPSVHTAWVANFPLDEVARPDGHAGSRLLPRANFADADKLDATAAAVRHAVESGAFLVGYNIKVGGASVAGPNAVNPAYRAAYGFFILGTNWAGEGDEFWKANARASKVLTTDWVQGLRDASPGSGAYLSESDINEPDWQDSFWGENYGRLLKLKKELDPDGLFYVPQGVGSEEWTVTGQREWVPTQNGRLCRVKQITDMIATGVLIHGFQTLFVENVHRKRDGLQFRFNPPGIRQAVQRPLPRIFEELQHEGEGPGLVLADQLPQLVHLGLFLTAQCLATLATLRDEPVQLGQSLVPILHFLDGPSFDFRQSMGASGCGFEVELFEPLLAKCGLSHAHRFELLEGGLVENTACPEIIGSAHLARVAL</sequence>
<name>A0A4P7NUI9_PYROR</name>
<evidence type="ECO:0000256" key="3">
    <source>
        <dbReference type="SAM" id="SignalP"/>
    </source>
</evidence>
<accession>A0A4P7NUI9</accession>
<dbReference type="InterPro" id="IPR036318">
    <property type="entry name" value="FAD-bd_PCMH-like_sf"/>
</dbReference>
<dbReference type="InterPro" id="IPR006094">
    <property type="entry name" value="Oxid_FAD_bind_N"/>
</dbReference>
<evidence type="ECO:0000313" key="6">
    <source>
        <dbReference type="Proteomes" id="UP000294847"/>
    </source>
</evidence>
<dbReference type="PANTHER" id="PTHR13878:SF91">
    <property type="entry name" value="FAD BINDING DOMAIN PROTEIN (AFU_ORTHOLOGUE AFUA_6G12070)-RELATED"/>
    <property type="match status" value="1"/>
</dbReference>
<dbReference type="InterPro" id="IPR016169">
    <property type="entry name" value="FAD-bd_PCMH_sub2"/>
</dbReference>
<dbReference type="Pfam" id="PF08031">
    <property type="entry name" value="BBE"/>
    <property type="match status" value="1"/>
</dbReference>
<gene>
    <name evidence="5" type="ORF">PoMZ_13112</name>
</gene>
<dbReference type="InterPro" id="IPR012951">
    <property type="entry name" value="BBE"/>
</dbReference>
<organism evidence="5 6">
    <name type="scientific">Pyricularia oryzae</name>
    <name type="common">Rice blast fungus</name>
    <name type="synonym">Magnaporthe oryzae</name>
    <dbReference type="NCBI Taxonomy" id="318829"/>
    <lineage>
        <taxon>Eukaryota</taxon>
        <taxon>Fungi</taxon>
        <taxon>Dikarya</taxon>
        <taxon>Ascomycota</taxon>
        <taxon>Pezizomycotina</taxon>
        <taxon>Sordariomycetes</taxon>
        <taxon>Sordariomycetidae</taxon>
        <taxon>Magnaporthales</taxon>
        <taxon>Pyriculariaceae</taxon>
        <taxon>Pyricularia</taxon>
    </lineage>
</organism>
<evidence type="ECO:0000256" key="1">
    <source>
        <dbReference type="ARBA" id="ARBA00005466"/>
    </source>
</evidence>
<feature type="chain" id="PRO_5020416392" description="FAD-binding PCMH-type domain-containing protein" evidence="3">
    <location>
        <begin position="26"/>
        <end position="810"/>
    </location>
</feature>
<reference evidence="5 6" key="1">
    <citation type="journal article" date="2019" name="Mol. Biol. Evol.">
        <title>Blast fungal genomes show frequent chromosomal changes, gene gains and losses, and effector gene turnover.</title>
        <authorList>
            <person name="Gomez Luciano L.B."/>
            <person name="Jason Tsai I."/>
            <person name="Chuma I."/>
            <person name="Tosa Y."/>
            <person name="Chen Y.H."/>
            <person name="Li J.Y."/>
            <person name="Li M.Y."/>
            <person name="Jade Lu M.Y."/>
            <person name="Nakayashiki H."/>
            <person name="Li W.H."/>
        </authorList>
    </citation>
    <scope>NUCLEOTIDE SEQUENCE [LARGE SCALE GENOMIC DNA]</scope>
    <source>
        <strain evidence="5">MZ5-1-6</strain>
    </source>
</reference>
<dbReference type="PROSITE" id="PS51387">
    <property type="entry name" value="FAD_PCMH"/>
    <property type="match status" value="1"/>
</dbReference>
<feature type="domain" description="FAD-binding PCMH-type" evidence="4">
    <location>
        <begin position="167"/>
        <end position="346"/>
    </location>
</feature>
<dbReference type="AlphaFoldDB" id="A0A4P7NUI9"/>
<dbReference type="InterPro" id="IPR016166">
    <property type="entry name" value="FAD-bd_PCMH"/>
</dbReference>
<dbReference type="EMBL" id="CP034210">
    <property type="protein sequence ID" value="QBZ66141.1"/>
    <property type="molecule type" value="Genomic_DNA"/>
</dbReference>
<dbReference type="Gene3D" id="3.30.465.10">
    <property type="match status" value="2"/>
</dbReference>
<evidence type="ECO:0000259" key="4">
    <source>
        <dbReference type="PROSITE" id="PS51387"/>
    </source>
</evidence>
<keyword evidence="2" id="KW-0560">Oxidoreductase</keyword>
<dbReference type="Proteomes" id="UP000294847">
    <property type="component" value="Chromosome 7"/>
</dbReference>
<evidence type="ECO:0000313" key="5">
    <source>
        <dbReference type="EMBL" id="QBZ66141.1"/>
    </source>
</evidence>
<dbReference type="PANTHER" id="PTHR13878">
    <property type="entry name" value="GULONOLACTONE OXIDASE"/>
    <property type="match status" value="1"/>
</dbReference>
<comment type="similarity">
    <text evidence="1">Belongs to the oxygen-dependent FAD-linked oxidoreductase family.</text>
</comment>
<keyword evidence="3" id="KW-0732">Signal</keyword>
<evidence type="ECO:0000256" key="2">
    <source>
        <dbReference type="ARBA" id="ARBA00023002"/>
    </source>
</evidence>
<dbReference type="InterPro" id="IPR050432">
    <property type="entry name" value="FAD-linked_Oxidoreductases_BP"/>
</dbReference>
<proteinExistence type="inferred from homology"/>
<protein>
    <recommendedName>
        <fullName evidence="4">FAD-binding PCMH-type domain-containing protein</fullName>
    </recommendedName>
</protein>
<dbReference type="GO" id="GO:0071949">
    <property type="term" value="F:FAD binding"/>
    <property type="evidence" value="ECO:0007669"/>
    <property type="project" value="InterPro"/>
</dbReference>
<dbReference type="SUPFAM" id="SSF56176">
    <property type="entry name" value="FAD-binding/transporter-associated domain-like"/>
    <property type="match status" value="1"/>
</dbReference>
<feature type="signal peptide" evidence="3">
    <location>
        <begin position="1"/>
        <end position="25"/>
    </location>
</feature>
<dbReference type="Pfam" id="PF01565">
    <property type="entry name" value="FAD_binding_4"/>
    <property type="match status" value="1"/>
</dbReference>